<dbReference type="InterPro" id="IPR000873">
    <property type="entry name" value="AMP-dep_synth/lig_dom"/>
</dbReference>
<organism evidence="10 11">
    <name type="scientific">Glaciecola punicea ACAM 611</name>
    <dbReference type="NCBI Taxonomy" id="1121923"/>
    <lineage>
        <taxon>Bacteria</taxon>
        <taxon>Pseudomonadati</taxon>
        <taxon>Pseudomonadota</taxon>
        <taxon>Gammaproteobacteria</taxon>
        <taxon>Alteromonadales</taxon>
        <taxon>Alteromonadaceae</taxon>
        <taxon>Glaciecola</taxon>
    </lineage>
</organism>
<evidence type="ECO:0000313" key="11">
    <source>
        <dbReference type="Proteomes" id="UP000053586"/>
    </source>
</evidence>
<keyword evidence="3 10" id="KW-0436">Ligase</keyword>
<dbReference type="Pfam" id="PF00501">
    <property type="entry name" value="AMP-binding"/>
    <property type="match status" value="1"/>
</dbReference>
<dbReference type="InterPro" id="IPR025110">
    <property type="entry name" value="AMP-bd_C"/>
</dbReference>
<keyword evidence="11" id="KW-1185">Reference proteome</keyword>
<evidence type="ECO:0000256" key="4">
    <source>
        <dbReference type="ARBA" id="ARBA00023136"/>
    </source>
</evidence>
<evidence type="ECO:0000256" key="3">
    <source>
        <dbReference type="ARBA" id="ARBA00022598"/>
    </source>
</evidence>
<dbReference type="InterPro" id="IPR050237">
    <property type="entry name" value="ATP-dep_AMP-bd_enzyme"/>
</dbReference>
<evidence type="ECO:0000256" key="2">
    <source>
        <dbReference type="ARBA" id="ARBA00005005"/>
    </source>
</evidence>
<dbReference type="Gene3D" id="3.30.300.30">
    <property type="match status" value="1"/>
</dbReference>
<feature type="domain" description="AMP-binding enzyme C-terminal" evidence="9">
    <location>
        <begin position="449"/>
        <end position="522"/>
    </location>
</feature>
<protein>
    <recommendedName>
        <fullName evidence="6">Long-chain-fatty-acid--CoA ligase</fullName>
        <ecNumber evidence="5">6.2.1.3</ecNumber>
    </recommendedName>
    <alternativeName>
        <fullName evidence="7">Long-chain acyl-CoA synthetase</fullName>
    </alternativeName>
</protein>
<evidence type="ECO:0000256" key="7">
    <source>
        <dbReference type="ARBA" id="ARBA00042773"/>
    </source>
</evidence>
<dbReference type="PROSITE" id="PS00455">
    <property type="entry name" value="AMP_BINDING"/>
    <property type="match status" value="1"/>
</dbReference>
<evidence type="ECO:0000256" key="1">
    <source>
        <dbReference type="ARBA" id="ARBA00004170"/>
    </source>
</evidence>
<comment type="subcellular location">
    <subcellularLocation>
        <location evidence="1">Membrane</location>
        <topology evidence="1">Peripheral membrane protein</topology>
    </subcellularLocation>
</comment>
<dbReference type="OrthoDB" id="9803968at2"/>
<dbReference type="STRING" id="56804.BAE46_11995"/>
<dbReference type="RefSeq" id="WP_006006344.1">
    <property type="nucleotide sequence ID" value="NZ_BAET01000027.1"/>
</dbReference>
<comment type="pathway">
    <text evidence="2">Lipid metabolism; fatty acid beta-oxidation.</text>
</comment>
<dbReference type="EC" id="6.2.1.3" evidence="5"/>
<evidence type="ECO:0000259" key="9">
    <source>
        <dbReference type="Pfam" id="PF13193"/>
    </source>
</evidence>
<dbReference type="eggNOG" id="COG0318">
    <property type="taxonomic scope" value="Bacteria"/>
</dbReference>
<dbReference type="PANTHER" id="PTHR43767:SF8">
    <property type="entry name" value="LONG-CHAIN-FATTY-ACID--COA LIGASE"/>
    <property type="match status" value="1"/>
</dbReference>
<evidence type="ECO:0000256" key="6">
    <source>
        <dbReference type="ARBA" id="ARBA00039545"/>
    </source>
</evidence>
<dbReference type="GO" id="GO:0016020">
    <property type="term" value="C:membrane"/>
    <property type="evidence" value="ECO:0007669"/>
    <property type="project" value="UniProtKB-SubCell"/>
</dbReference>
<evidence type="ECO:0000256" key="5">
    <source>
        <dbReference type="ARBA" id="ARBA00026121"/>
    </source>
</evidence>
<keyword evidence="4" id="KW-0472">Membrane</keyword>
<reference evidence="10 11" key="1">
    <citation type="journal article" date="2012" name="J. Bacteriol.">
        <title>Genome sequence of proteorhodopsin-containing sea ice bacterium Glaciecola punicea ACAM 611T.</title>
        <authorList>
            <person name="Qin Q.-L."/>
            <person name="Xie B.-B."/>
            <person name="Shu Y.-L."/>
            <person name="Rong J.-C."/>
            <person name="Zhao D.-L."/>
            <person name="Zhang X.-Y."/>
            <person name="Chen X.-L."/>
            <person name="Zhou B.-C."/>
            <person name="Zhanga Y.-Z."/>
        </authorList>
    </citation>
    <scope>NUCLEOTIDE SEQUENCE [LARGE SCALE GENOMIC DNA]</scope>
    <source>
        <strain evidence="10 11">ACAM 611</strain>
    </source>
</reference>
<accession>H5TDD8</accession>
<dbReference type="AlphaFoldDB" id="H5TDD8"/>
<dbReference type="InterPro" id="IPR045851">
    <property type="entry name" value="AMP-bd_C_sf"/>
</dbReference>
<dbReference type="GO" id="GO:0004467">
    <property type="term" value="F:long-chain fatty acid-CoA ligase activity"/>
    <property type="evidence" value="ECO:0007669"/>
    <property type="project" value="UniProtKB-EC"/>
</dbReference>
<reference evidence="10 11" key="2">
    <citation type="journal article" date="2017" name="Antonie Van Leeuwenhoek">
        <title>Rhizobium rhizosphaerae sp. nov., a novel species isolated from rice rhizosphere.</title>
        <authorList>
            <person name="Zhao J.J."/>
            <person name="Zhang J."/>
            <person name="Zhang R.J."/>
            <person name="Zhang C.W."/>
            <person name="Yin H.Q."/>
            <person name="Zhang X.X."/>
        </authorList>
    </citation>
    <scope>NUCLEOTIDE SEQUENCE [LARGE SCALE GENOMIC DNA]</scope>
    <source>
        <strain evidence="10 11">ACAM 611</strain>
    </source>
</reference>
<dbReference type="InterPro" id="IPR020845">
    <property type="entry name" value="AMP-binding_CS"/>
</dbReference>
<name>H5TDD8_9ALTE</name>
<dbReference type="InterPro" id="IPR042099">
    <property type="entry name" value="ANL_N_sf"/>
</dbReference>
<feature type="domain" description="AMP-dependent synthetase/ligase" evidence="8">
    <location>
        <begin position="26"/>
        <end position="398"/>
    </location>
</feature>
<dbReference type="SUPFAM" id="SSF56801">
    <property type="entry name" value="Acetyl-CoA synthetase-like"/>
    <property type="match status" value="1"/>
</dbReference>
<proteinExistence type="predicted"/>
<dbReference type="CDD" id="cd05936">
    <property type="entry name" value="FC-FACS_FadD_like"/>
    <property type="match status" value="1"/>
</dbReference>
<sequence>MHISQPTFTKGNLIPSHIYSLADYIEETFEKYAQRPCYNALGQTKTFAEMNDLSARFANYLQHHTDLKPGDRIAIQLPNLIQHPIAVYGALRAGLIVVNTNPLYTPTEMQHQFNDSGTTALVILTDLLPKYEAIAGAVNIDTVIVTSAAQLLDNKEISGLEYPCYAEIFAKVPTVLSIHRASASLEDPCILQYTGGTTGVSKGAELSHKNVLANSIQTLNRLGTRLIDGEEVVICPLPLYHIYAFTVCMMTFFAKGALNVLIPNPRDMDGFVETLKPHKFTAFAGINTLFMGLCHQPDFVKLDFSTLRLTMSGGTALTQSAAQLWEKTTGCSVTEGYGLSETAPVVAFNIPGKEVIGSVGLPLDQTDIQLLDTNDAPVVDGQEGQIAVKGPQVMRGYWQRDDETAKVMTANGYFKTGDVGVRLPDGCIKIVDRLKDLIIVSGFNVYPNEVEDVLSRHPNVLEAAVVGKPDEHSQERVCAYITVNAPVSDKELSQHCREFLTPYKVPKEFNVIDELPKSTVGKILRRALR</sequence>
<comment type="caution">
    <text evidence="10">The sequence shown here is derived from an EMBL/GenBank/DDBJ whole genome shotgun (WGS) entry which is preliminary data.</text>
</comment>
<dbReference type="EMBL" id="BAET01000027">
    <property type="protein sequence ID" value="GAB56315.1"/>
    <property type="molecule type" value="Genomic_DNA"/>
</dbReference>
<evidence type="ECO:0000259" key="8">
    <source>
        <dbReference type="Pfam" id="PF00501"/>
    </source>
</evidence>
<dbReference type="PANTHER" id="PTHR43767">
    <property type="entry name" value="LONG-CHAIN-FATTY-ACID--COA LIGASE"/>
    <property type="match status" value="1"/>
</dbReference>
<gene>
    <name evidence="10" type="primary">fadD</name>
    <name evidence="10" type="ORF">GPUN_2200</name>
</gene>
<dbReference type="Pfam" id="PF13193">
    <property type="entry name" value="AMP-binding_C"/>
    <property type="match status" value="1"/>
</dbReference>
<dbReference type="Proteomes" id="UP000053586">
    <property type="component" value="Unassembled WGS sequence"/>
</dbReference>
<evidence type="ECO:0000313" key="10">
    <source>
        <dbReference type="EMBL" id="GAB56315.1"/>
    </source>
</evidence>
<dbReference type="Gene3D" id="3.40.50.12780">
    <property type="entry name" value="N-terminal domain of ligase-like"/>
    <property type="match status" value="1"/>
</dbReference>